<dbReference type="SUPFAM" id="SSF63446">
    <property type="entry name" value="Type I dockerin domain"/>
    <property type="match status" value="1"/>
</dbReference>
<gene>
    <name evidence="7" type="ORF">GC097_02055</name>
</gene>
<dbReference type="Gene3D" id="2.160.20.10">
    <property type="entry name" value="Single-stranded right-handed beta-helix, Pectin lyase-like"/>
    <property type="match status" value="1"/>
</dbReference>
<dbReference type="PROSITE" id="PS00018">
    <property type="entry name" value="EF_HAND_1"/>
    <property type="match status" value="2"/>
</dbReference>
<dbReference type="InterPro" id="IPR002105">
    <property type="entry name" value="Dockerin_1_rpt"/>
</dbReference>
<dbReference type="Pfam" id="PF00404">
    <property type="entry name" value="Dockerin_1"/>
    <property type="match status" value="1"/>
</dbReference>
<dbReference type="PROSITE" id="PS00502">
    <property type="entry name" value="POLYGALACTURONASE"/>
    <property type="match status" value="1"/>
</dbReference>
<protein>
    <recommendedName>
        <fullName evidence="2">Probable pectate lyase C</fullName>
    </recommendedName>
</protein>
<evidence type="ECO:0000313" key="8">
    <source>
        <dbReference type="Proteomes" id="UP000618579"/>
    </source>
</evidence>
<dbReference type="Gene3D" id="1.10.1330.10">
    <property type="entry name" value="Dockerin domain"/>
    <property type="match status" value="1"/>
</dbReference>
<dbReference type="EMBL" id="WHNZ01000007">
    <property type="protein sequence ID" value="NOU98804.1"/>
    <property type="molecule type" value="Genomic_DNA"/>
</dbReference>
<dbReference type="CDD" id="cd14254">
    <property type="entry name" value="Dockerin_II"/>
    <property type="match status" value="1"/>
</dbReference>
<dbReference type="InterPro" id="IPR012334">
    <property type="entry name" value="Pectin_lyas_fold"/>
</dbReference>
<dbReference type="SUPFAM" id="SSF51126">
    <property type="entry name" value="Pectin lyase-like"/>
    <property type="match status" value="1"/>
</dbReference>
<sequence>MILGSASNFSATYAASNSKATVVKASAAPNIEVVSQGDHEILVADETTVYQLTSQIRAADGSNPSKLVETAAGAAKQASDALATGDILKVTAEDVSDTSEYKIVSVKKEGKDGYWDGPLYRQIENAVKENIPVFKNVDYAITDVKYAAYLREIKEEFYIAGSNSKSNPQFQTVTDYTEVFKQAIAEANANGGGRVVVPARKEPYYTGAIHLLSNVNLHVEEGATVKFVRTKKNEFYPLVKTRFEGVEAMNFSPFIYAFGQENIGITGKGTLDGQADAYNWIPWKTGSFGWLNQATLRATLFGWGDAGIPAEQRILDDSISTLRPCFIEPYLSKNVLIENLTIINSPMWEVHPALSENVMVRGLKINSKLANNDGVDPESSKNVIIENNVIDTGDDCIAIKSGRDGDGRRINIPSENIIVRNNVFKKGHGGVTMGSEMSGGIRNIFIEGNYFDSDELDYPLRFKTSALRGGVIENIYLRNSSVNKSRQSIIRAEMTYEDTSDTGPYTPVIRNIGITNFTTSMPPVGDNNIEAKKGIDIITVDRQPVENMFIKDSVFTGVALNASGVESIANVMSVGRVKNLVFDNVVINGRVFNLENVKVNDVTAGGSVLQEGITNDVDTSGDSVEVVGYIDTEKANFLNGADVHVTVDKTASKATDTKFETAVDGRIKFTASVPVPLGLHTVTVVAIANDKYNMDVKVFKVRKFKNGNDIVISLKKGSSANFVTDVDDANKLITASPGLTVENLGNNVVSANESALSFAVLDKNRKKKTTGTITSTDTLEVSPVSRPGVIISYKFNVYVEIRATSTTSNTLFNTVTRSTPTTDFSTWGGNSTSNVPVLGTVRYIDVITKSDPAANPVWFNLVGNVAVSGTYRAEILEKLPAGNGAKVELYINDAKLGGEIDTQLSEGTDYTVSTNTFRVISAGTVDVTSGEVNAKFIMKGPSAASTNANLNRIAVSYVRLYLMDRDGVRTELSGSDNVIAGAPFDVTYSLANVKAGILAQDLTFTYDPSKVEFVSAESIKDGFLVVDKKETPGKVRILAVNIGGNSGALSGGDLLRLRWNAKPLTGTSASAITLSNVVIANAEGEETVVAGTSHELTIAYVDKAALLALIAEAQQAHDGAVEGTHSGQYPAGSKADLLTAIHSAQIVADHTASTTQQVQKAAADLSAALQTFKDSVITGIPGDMNGDDKVSVGDLAIIAKYYGKSSADPDWNQYKSADLNNDGVIDIADLAIVARKILEF</sequence>
<dbReference type="InterPro" id="IPR008965">
    <property type="entry name" value="CBM2/CBM3_carb-bd_dom_sf"/>
</dbReference>
<dbReference type="InterPro" id="IPR000743">
    <property type="entry name" value="Glyco_hydro_28"/>
</dbReference>
<dbReference type="Pfam" id="PF00295">
    <property type="entry name" value="Glyco_hydro_28"/>
    <property type="match status" value="1"/>
</dbReference>
<organism evidence="7 8">
    <name type="scientific">Paenibacillus planticolens</name>
    <dbReference type="NCBI Taxonomy" id="2654976"/>
    <lineage>
        <taxon>Bacteria</taxon>
        <taxon>Bacillati</taxon>
        <taxon>Bacillota</taxon>
        <taxon>Bacilli</taxon>
        <taxon>Bacillales</taxon>
        <taxon>Paenibacillaceae</taxon>
        <taxon>Paenibacillus</taxon>
    </lineage>
</organism>
<accession>A0ABX1ZIB8</accession>
<evidence type="ECO:0000256" key="5">
    <source>
        <dbReference type="RuleBase" id="RU361169"/>
    </source>
</evidence>
<dbReference type="PROSITE" id="PS51766">
    <property type="entry name" value="DOCKERIN"/>
    <property type="match status" value="1"/>
</dbReference>
<evidence type="ECO:0000256" key="2">
    <source>
        <dbReference type="ARBA" id="ARBA00016512"/>
    </source>
</evidence>
<dbReference type="InterPro" id="IPR051801">
    <property type="entry name" value="GH28_Enzymes"/>
</dbReference>
<dbReference type="InterPro" id="IPR036439">
    <property type="entry name" value="Dockerin_dom_sf"/>
</dbReference>
<proteinExistence type="inferred from homology"/>
<dbReference type="PANTHER" id="PTHR31339:SF9">
    <property type="entry name" value="PLASMIN AND FIBRONECTIN-BINDING PROTEIN A"/>
    <property type="match status" value="1"/>
</dbReference>
<evidence type="ECO:0000256" key="3">
    <source>
        <dbReference type="ARBA" id="ARBA00022801"/>
    </source>
</evidence>
<comment type="similarity">
    <text evidence="1 5">Belongs to the glycosyl hydrolase 28 family.</text>
</comment>
<dbReference type="SMART" id="SM00710">
    <property type="entry name" value="PbH1"/>
    <property type="match status" value="4"/>
</dbReference>
<evidence type="ECO:0000256" key="4">
    <source>
        <dbReference type="ARBA" id="ARBA00023295"/>
    </source>
</evidence>
<dbReference type="Gene3D" id="2.60.40.680">
    <property type="match status" value="1"/>
</dbReference>
<keyword evidence="8" id="KW-1185">Reference proteome</keyword>
<dbReference type="InterPro" id="IPR016134">
    <property type="entry name" value="Dockerin_dom"/>
</dbReference>
<evidence type="ECO:0000259" key="6">
    <source>
        <dbReference type="PROSITE" id="PS51766"/>
    </source>
</evidence>
<dbReference type="Proteomes" id="UP000618579">
    <property type="component" value="Unassembled WGS sequence"/>
</dbReference>
<dbReference type="CDD" id="cd08547">
    <property type="entry name" value="Type_II_cohesin"/>
    <property type="match status" value="1"/>
</dbReference>
<dbReference type="InterPro" id="IPR011050">
    <property type="entry name" value="Pectin_lyase_fold/virulence"/>
</dbReference>
<keyword evidence="4 5" id="KW-0326">Glycosidase</keyword>
<dbReference type="InterPro" id="IPR006626">
    <property type="entry name" value="PbH1"/>
</dbReference>
<keyword evidence="3 5" id="KW-0378">Hydrolase</keyword>
<dbReference type="InterPro" id="IPR018247">
    <property type="entry name" value="EF_Hand_1_Ca_BS"/>
</dbReference>
<dbReference type="PANTHER" id="PTHR31339">
    <property type="entry name" value="PECTIN LYASE-RELATED"/>
    <property type="match status" value="1"/>
</dbReference>
<evidence type="ECO:0000256" key="1">
    <source>
        <dbReference type="ARBA" id="ARBA00008834"/>
    </source>
</evidence>
<dbReference type="SUPFAM" id="SSF49384">
    <property type="entry name" value="Carbohydrate-binding domain"/>
    <property type="match status" value="1"/>
</dbReference>
<dbReference type="Gene3D" id="1.20.1270.90">
    <property type="entry name" value="AF1782-like"/>
    <property type="match status" value="1"/>
</dbReference>
<feature type="domain" description="Dockerin" evidence="6">
    <location>
        <begin position="1177"/>
        <end position="1240"/>
    </location>
</feature>
<reference evidence="7 8" key="1">
    <citation type="submission" date="2019-10" db="EMBL/GenBank/DDBJ databases">
        <title>Description of Paenibacillus pedi sp. nov.</title>
        <authorList>
            <person name="Carlier A."/>
            <person name="Qi S."/>
        </authorList>
    </citation>
    <scope>NUCLEOTIDE SEQUENCE [LARGE SCALE GENOMIC DNA]</scope>
    <source>
        <strain evidence="7 8">LMG 31457</strain>
    </source>
</reference>
<comment type="caution">
    <text evidence="7">The sequence shown here is derived from an EMBL/GenBank/DDBJ whole genome shotgun (WGS) entry which is preliminary data.</text>
</comment>
<evidence type="ECO:0000313" key="7">
    <source>
        <dbReference type="EMBL" id="NOU98804.1"/>
    </source>
</evidence>
<name>A0ABX1ZIB8_9BACL</name>